<proteinExistence type="predicted"/>
<feature type="compositionally biased region" description="Basic residues" evidence="1">
    <location>
        <begin position="72"/>
        <end position="85"/>
    </location>
</feature>
<dbReference type="EMBL" id="AP019620">
    <property type="protein sequence ID" value="BBJ38589.1"/>
    <property type="molecule type" value="Genomic_DNA"/>
</dbReference>
<protein>
    <submittedName>
        <fullName evidence="2">Uncharacterized protein</fullName>
    </submittedName>
</protein>
<organism evidence="2 3">
    <name type="scientific">Streptomyces antimycoticus</name>
    <dbReference type="NCBI Taxonomy" id="68175"/>
    <lineage>
        <taxon>Bacteria</taxon>
        <taxon>Bacillati</taxon>
        <taxon>Actinomycetota</taxon>
        <taxon>Actinomycetes</taxon>
        <taxon>Kitasatosporales</taxon>
        <taxon>Streptomycetaceae</taxon>
        <taxon>Streptomyces</taxon>
        <taxon>Streptomyces violaceusniger group</taxon>
    </lineage>
</organism>
<name>A0A499UNE9_9ACTN</name>
<feature type="region of interest" description="Disordered" evidence="1">
    <location>
        <begin position="1"/>
        <end position="52"/>
    </location>
</feature>
<evidence type="ECO:0000256" key="1">
    <source>
        <dbReference type="SAM" id="MobiDB-lite"/>
    </source>
</evidence>
<evidence type="ECO:0000313" key="2">
    <source>
        <dbReference type="EMBL" id="BBJ38589.1"/>
    </source>
</evidence>
<sequence length="92" mass="9368">MSSPVAFSAAGGGAAAGRTGGGARPKLEHAYLELRTPPPGGGLTPGGPCGRIDFQFNPKELSLTKAAAWKRTPAKGRRARGRPSTRGRSPAS</sequence>
<feature type="region of interest" description="Disordered" evidence="1">
    <location>
        <begin position="65"/>
        <end position="92"/>
    </location>
</feature>
<feature type="compositionally biased region" description="Gly residues" evidence="1">
    <location>
        <begin position="10"/>
        <end position="23"/>
    </location>
</feature>
<reference evidence="2 3" key="1">
    <citation type="journal article" date="2020" name="Int. J. Syst. Evol. Microbiol.">
        <title>Reclassification of Streptomyces castelarensis and Streptomyces sporoclivatus as later heterotypic synonyms of Streptomyces antimycoticus.</title>
        <authorList>
            <person name="Komaki H."/>
            <person name="Tamura T."/>
        </authorList>
    </citation>
    <scope>NUCLEOTIDE SEQUENCE [LARGE SCALE GENOMIC DNA]</scope>
    <source>
        <strain evidence="2 3">NBRC 100767</strain>
    </source>
</reference>
<dbReference type="Proteomes" id="UP000463951">
    <property type="component" value="Chromosome"/>
</dbReference>
<gene>
    <name evidence="2" type="ORF">SSPO_013070</name>
</gene>
<evidence type="ECO:0000313" key="3">
    <source>
        <dbReference type="Proteomes" id="UP000463951"/>
    </source>
</evidence>
<dbReference type="AlphaFoldDB" id="A0A499UNE9"/>
<accession>A0A499UNE9</accession>